<reference evidence="16" key="1">
    <citation type="submission" date="2020-12" db="EMBL/GenBank/DDBJ databases">
        <title>M. sibirica DSM 26468T genome.</title>
        <authorList>
            <person name="Thieme N."/>
            <person name="Rettenmaier R."/>
            <person name="Zverlov V."/>
            <person name="Liebl W."/>
        </authorList>
    </citation>
    <scope>NUCLEOTIDE SEQUENCE</scope>
    <source>
        <strain evidence="16">DSM 26468</strain>
    </source>
</reference>
<feature type="site" description="Part of a proton relay during catalysis" evidence="12">
    <location>
        <position position="43"/>
    </location>
</feature>
<dbReference type="GO" id="GO:0008840">
    <property type="term" value="F:4-hydroxy-tetrahydrodipicolinate synthase activity"/>
    <property type="evidence" value="ECO:0007669"/>
    <property type="project" value="UniProtKB-UniRule"/>
</dbReference>
<evidence type="ECO:0000256" key="15">
    <source>
        <dbReference type="PIRSR" id="PIRSR001365-2"/>
    </source>
</evidence>
<name>A0A8J7H7K2_9FIRM</name>
<keyword evidence="6 12" id="KW-0028">Amino-acid biosynthesis</keyword>
<dbReference type="EMBL" id="JAEAGR010000001">
    <property type="protein sequence ID" value="MBH1939500.1"/>
    <property type="molecule type" value="Genomic_DNA"/>
</dbReference>
<feature type="binding site" evidence="12 15">
    <location>
        <position position="44"/>
    </location>
    <ligand>
        <name>pyruvate</name>
        <dbReference type="ChEBI" id="CHEBI:15361"/>
    </ligand>
</feature>
<evidence type="ECO:0000256" key="8">
    <source>
        <dbReference type="ARBA" id="ARBA00023154"/>
    </source>
</evidence>
<keyword evidence="7 12" id="KW-0220">Diaminopimelate biosynthesis</keyword>
<dbReference type="PANTHER" id="PTHR12128:SF66">
    <property type="entry name" value="4-HYDROXY-2-OXOGLUTARATE ALDOLASE, MITOCHONDRIAL"/>
    <property type="match status" value="1"/>
</dbReference>
<keyword evidence="8 12" id="KW-0457">Lysine biosynthesis</keyword>
<sequence length="297" mass="33726">MLTGILLPIITPFKDNKIDYKSYKRLIDHYVDKGISGIIPLGTTGEVPTINEYDFREIIEKTMEFTEDRLPVYVGVGGNFTEKIVKKVRLVEDYNVKGILSVCPYYNKPNQEGIYQHFKNISENTNLDIILYNIPYRTGVNIENETIYKLAELKNIVGLKDASGDIKQTMALLMDPPKDFSILTGEDILFFSTLALGGQGGILASSHLKTELFVEVYHKMKANDTQGALKIWKDLYEFIPLLFKEPNPAPIKYCLMEQGLIDSAEVRLPLTPISTQLEIQLDKVVLAYNKNKRLHMA</sequence>
<dbReference type="AlphaFoldDB" id="A0A8J7H7K2"/>
<dbReference type="InterPro" id="IPR013785">
    <property type="entry name" value="Aldolase_TIM"/>
</dbReference>
<comment type="catalytic activity">
    <reaction evidence="11 12">
        <text>L-aspartate 4-semialdehyde + pyruvate = (2S,4S)-4-hydroxy-2,3,4,5-tetrahydrodipicolinate + H2O + H(+)</text>
        <dbReference type="Rhea" id="RHEA:34171"/>
        <dbReference type="ChEBI" id="CHEBI:15361"/>
        <dbReference type="ChEBI" id="CHEBI:15377"/>
        <dbReference type="ChEBI" id="CHEBI:15378"/>
        <dbReference type="ChEBI" id="CHEBI:67139"/>
        <dbReference type="ChEBI" id="CHEBI:537519"/>
        <dbReference type="EC" id="4.3.3.7"/>
    </reaction>
</comment>
<dbReference type="GO" id="GO:0019877">
    <property type="term" value="P:diaminopimelate biosynthetic process"/>
    <property type="evidence" value="ECO:0007669"/>
    <property type="project" value="UniProtKB-UniRule"/>
</dbReference>
<comment type="pathway">
    <text evidence="2 12">Amino-acid biosynthesis; L-lysine biosynthesis via DAP pathway; (S)-tetrahydrodipicolinate from L-aspartate: step 3/4.</text>
</comment>
<evidence type="ECO:0000256" key="2">
    <source>
        <dbReference type="ARBA" id="ARBA00005120"/>
    </source>
</evidence>
<comment type="subcellular location">
    <subcellularLocation>
        <location evidence="12">Cytoplasm</location>
    </subcellularLocation>
</comment>
<feature type="active site" description="Schiff-base intermediate with substrate" evidence="12 14">
    <location>
        <position position="160"/>
    </location>
</feature>
<dbReference type="NCBIfam" id="TIGR00674">
    <property type="entry name" value="dapA"/>
    <property type="match status" value="1"/>
</dbReference>
<protein>
    <recommendedName>
        <fullName evidence="4 12">4-hydroxy-tetrahydrodipicolinate synthase</fullName>
        <shortName evidence="12">HTPA synthase</shortName>
        <ecNumber evidence="4 12">4.3.3.7</ecNumber>
    </recommendedName>
</protein>
<evidence type="ECO:0000256" key="5">
    <source>
        <dbReference type="ARBA" id="ARBA00022490"/>
    </source>
</evidence>
<evidence type="ECO:0000256" key="1">
    <source>
        <dbReference type="ARBA" id="ARBA00003294"/>
    </source>
</evidence>
<keyword evidence="17" id="KW-1185">Reference proteome</keyword>
<organism evidence="16 17">
    <name type="scientific">Mobilitalea sibirica</name>
    <dbReference type="NCBI Taxonomy" id="1462919"/>
    <lineage>
        <taxon>Bacteria</taxon>
        <taxon>Bacillati</taxon>
        <taxon>Bacillota</taxon>
        <taxon>Clostridia</taxon>
        <taxon>Lachnospirales</taxon>
        <taxon>Lachnospiraceae</taxon>
        <taxon>Mobilitalea</taxon>
    </lineage>
</organism>
<comment type="caution">
    <text evidence="16">The sequence shown here is derived from an EMBL/GenBank/DDBJ whole genome shotgun (WGS) entry which is preliminary data.</text>
</comment>
<evidence type="ECO:0000256" key="9">
    <source>
        <dbReference type="ARBA" id="ARBA00023239"/>
    </source>
</evidence>
<evidence type="ECO:0000256" key="6">
    <source>
        <dbReference type="ARBA" id="ARBA00022605"/>
    </source>
</evidence>
<dbReference type="Pfam" id="PF00701">
    <property type="entry name" value="DHDPS"/>
    <property type="match status" value="1"/>
</dbReference>
<dbReference type="PROSITE" id="PS00666">
    <property type="entry name" value="DHDPS_2"/>
    <property type="match status" value="1"/>
</dbReference>
<evidence type="ECO:0000256" key="14">
    <source>
        <dbReference type="PIRSR" id="PIRSR001365-1"/>
    </source>
</evidence>
<evidence type="ECO:0000256" key="12">
    <source>
        <dbReference type="HAMAP-Rule" id="MF_00418"/>
    </source>
</evidence>
<dbReference type="GO" id="GO:0009089">
    <property type="term" value="P:lysine biosynthetic process via diaminopimelate"/>
    <property type="evidence" value="ECO:0007669"/>
    <property type="project" value="UniProtKB-UniRule"/>
</dbReference>
<dbReference type="SUPFAM" id="SSF51569">
    <property type="entry name" value="Aldolase"/>
    <property type="match status" value="1"/>
</dbReference>
<dbReference type="UniPathway" id="UPA00034">
    <property type="reaction ID" value="UER00017"/>
</dbReference>
<feature type="active site" description="Proton donor/acceptor" evidence="12 14">
    <location>
        <position position="132"/>
    </location>
</feature>
<dbReference type="GO" id="GO:0005737">
    <property type="term" value="C:cytoplasm"/>
    <property type="evidence" value="ECO:0007669"/>
    <property type="project" value="UniProtKB-SubCell"/>
</dbReference>
<dbReference type="Proteomes" id="UP000623269">
    <property type="component" value="Unassembled WGS sequence"/>
</dbReference>
<comment type="subunit">
    <text evidence="12">Homotetramer; dimer of dimers.</text>
</comment>
<evidence type="ECO:0000256" key="13">
    <source>
        <dbReference type="PIRNR" id="PIRNR001365"/>
    </source>
</evidence>
<keyword evidence="9 12" id="KW-0456">Lyase</keyword>
<dbReference type="InterPro" id="IPR020625">
    <property type="entry name" value="Schiff_base-form_aldolases_AS"/>
</dbReference>
<keyword evidence="5 12" id="KW-0963">Cytoplasm</keyword>
<evidence type="ECO:0000256" key="4">
    <source>
        <dbReference type="ARBA" id="ARBA00012086"/>
    </source>
</evidence>
<feature type="binding site" evidence="12 15">
    <location>
        <position position="202"/>
    </location>
    <ligand>
        <name>pyruvate</name>
        <dbReference type="ChEBI" id="CHEBI:15361"/>
    </ligand>
</feature>
<comment type="caution">
    <text evidence="12">Was originally thought to be a dihydrodipicolinate synthase (DHDPS), catalyzing the condensation of (S)-aspartate-beta-semialdehyde [(S)-ASA] and pyruvate to dihydrodipicolinate (DHDP). However, it was shown in E.coli that the product of the enzymatic reaction is not dihydrodipicolinate but in fact (4S)-4-hydroxy-2,3,4,5-tetrahydro-(2S)-dipicolinic acid (HTPA), and that the consecutive dehydration reaction leading to DHDP is not spontaneous but catalyzed by DapB.</text>
</comment>
<evidence type="ECO:0000256" key="7">
    <source>
        <dbReference type="ARBA" id="ARBA00022915"/>
    </source>
</evidence>
<dbReference type="InterPro" id="IPR002220">
    <property type="entry name" value="DapA-like"/>
</dbReference>
<dbReference type="RefSeq" id="WP_197659719.1">
    <property type="nucleotide sequence ID" value="NZ_JAEAGR010000001.1"/>
</dbReference>
<gene>
    <name evidence="12" type="primary">dapA</name>
    <name evidence="16" type="ORF">I5677_01170</name>
</gene>
<evidence type="ECO:0000256" key="10">
    <source>
        <dbReference type="ARBA" id="ARBA00023270"/>
    </source>
</evidence>
<dbReference type="PIRSF" id="PIRSF001365">
    <property type="entry name" value="DHDPS"/>
    <property type="match status" value="1"/>
</dbReference>
<evidence type="ECO:0000256" key="11">
    <source>
        <dbReference type="ARBA" id="ARBA00047836"/>
    </source>
</evidence>
<dbReference type="InterPro" id="IPR005263">
    <property type="entry name" value="DapA"/>
</dbReference>
<proteinExistence type="inferred from homology"/>
<evidence type="ECO:0000256" key="3">
    <source>
        <dbReference type="ARBA" id="ARBA00007592"/>
    </source>
</evidence>
<keyword evidence="10 12" id="KW-0704">Schiff base</keyword>
<accession>A0A8J7H7K2</accession>
<dbReference type="EC" id="4.3.3.7" evidence="4 12"/>
<dbReference type="PANTHER" id="PTHR12128">
    <property type="entry name" value="DIHYDRODIPICOLINATE SYNTHASE"/>
    <property type="match status" value="1"/>
</dbReference>
<dbReference type="Gene3D" id="3.20.20.70">
    <property type="entry name" value="Aldolase class I"/>
    <property type="match status" value="1"/>
</dbReference>
<dbReference type="PRINTS" id="PR00146">
    <property type="entry name" value="DHPICSNTHASE"/>
</dbReference>
<evidence type="ECO:0000313" key="16">
    <source>
        <dbReference type="EMBL" id="MBH1939500.1"/>
    </source>
</evidence>
<dbReference type="SMART" id="SM01130">
    <property type="entry name" value="DHDPS"/>
    <property type="match status" value="1"/>
</dbReference>
<dbReference type="HAMAP" id="MF_00418">
    <property type="entry name" value="DapA"/>
    <property type="match status" value="1"/>
</dbReference>
<dbReference type="CDD" id="cd00950">
    <property type="entry name" value="DHDPS"/>
    <property type="match status" value="1"/>
</dbReference>
<evidence type="ECO:0000313" key="17">
    <source>
        <dbReference type="Proteomes" id="UP000623269"/>
    </source>
</evidence>
<comment type="function">
    <text evidence="1 12">Catalyzes the condensation of (S)-aspartate-beta-semialdehyde [(S)-ASA] and pyruvate to 4-hydroxy-tetrahydrodipicolinate (HTPA).</text>
</comment>
<feature type="site" description="Part of a proton relay during catalysis" evidence="12">
    <location>
        <position position="106"/>
    </location>
</feature>
<comment type="similarity">
    <text evidence="3 12 13">Belongs to the DapA family.</text>
</comment>